<evidence type="ECO:0000256" key="9">
    <source>
        <dbReference type="ARBA" id="ARBA00023004"/>
    </source>
</evidence>
<gene>
    <name evidence="14" type="ORF">NQX30_04940</name>
</gene>
<name>A0ABT7QLW7_9GAMM</name>
<proteinExistence type="predicted"/>
<evidence type="ECO:0000256" key="7">
    <source>
        <dbReference type="ARBA" id="ARBA00022967"/>
    </source>
</evidence>
<dbReference type="Gene3D" id="3.30.70.20">
    <property type="match status" value="1"/>
</dbReference>
<dbReference type="InterPro" id="IPR017896">
    <property type="entry name" value="4Fe4S_Fe-S-bd"/>
</dbReference>
<evidence type="ECO:0000256" key="4">
    <source>
        <dbReference type="ARBA" id="ARBA00022519"/>
    </source>
</evidence>
<keyword evidence="2" id="KW-1003">Cell membrane</keyword>
<evidence type="ECO:0000256" key="8">
    <source>
        <dbReference type="ARBA" id="ARBA00022982"/>
    </source>
</evidence>
<dbReference type="PIRSF" id="PIRSF005784">
    <property type="entry name" value="Elect_transpt_RnfB"/>
    <property type="match status" value="1"/>
</dbReference>
<dbReference type="InterPro" id="IPR017900">
    <property type="entry name" value="4Fe4S_Fe_S_CS"/>
</dbReference>
<keyword evidence="10" id="KW-0411">Iron-sulfur</keyword>
<sequence>MALILLMAVAGGLLGFLYQRTTLQDSTAPLTAALNEALPQLQCGDCGYPGCRPYAAAIACGEAEINLCPPGGSETVQQLAQLLNVEPPLIPQQPQRLVAVIRAEDCVGCALCLPVCPTDAIVGATRHRHTVITEHCVGCRLCLPPCPTNCIEMHPE</sequence>
<dbReference type="PANTHER" id="PTHR42859">
    <property type="entry name" value="OXIDOREDUCTASE"/>
    <property type="match status" value="1"/>
</dbReference>
<dbReference type="SUPFAM" id="SSF54862">
    <property type="entry name" value="4Fe-4S ferredoxins"/>
    <property type="match status" value="1"/>
</dbReference>
<protein>
    <submittedName>
        <fullName evidence="14">RnfABCDGE type electron transport complex subunit B</fullName>
    </submittedName>
</protein>
<keyword evidence="7" id="KW-1278">Translocase</keyword>
<reference evidence="14" key="2">
    <citation type="journal article" date="2023" name="Microbiome">
        <title>Synthase-selected sorting approach identifies a beta-lactone synthase in a nudibranch symbiotic bacterium.</title>
        <authorList>
            <person name="Dzunkova M."/>
            <person name="La Clair J.J."/>
            <person name="Tyml T."/>
            <person name="Doud D."/>
            <person name="Schulz F."/>
            <person name="Piquer-Esteban S."/>
            <person name="Porcel Sanchis D."/>
            <person name="Osborn A."/>
            <person name="Robinson D."/>
            <person name="Louie K.B."/>
            <person name="Bowen B.P."/>
            <person name="Bowers R.M."/>
            <person name="Lee J."/>
            <person name="Arnau V."/>
            <person name="Diaz-Villanueva W."/>
            <person name="Stepanauskas R."/>
            <person name="Gosliner T."/>
            <person name="Date S.V."/>
            <person name="Northen T.R."/>
            <person name="Cheng J.F."/>
            <person name="Burkart M.D."/>
            <person name="Woyke T."/>
        </authorList>
    </citation>
    <scope>NUCLEOTIDE SEQUENCE</scope>
    <source>
        <strain evidence="14">Df01</strain>
    </source>
</reference>
<organism evidence="14 15">
    <name type="scientific">Candidatus Doriopsillibacter californiensis</name>
    <dbReference type="NCBI Taxonomy" id="2970740"/>
    <lineage>
        <taxon>Bacteria</taxon>
        <taxon>Pseudomonadati</taxon>
        <taxon>Pseudomonadota</taxon>
        <taxon>Gammaproteobacteria</taxon>
        <taxon>Candidatus Tethybacterales</taxon>
        <taxon>Candidatus Persebacteraceae</taxon>
        <taxon>Candidatus Doriopsillibacter</taxon>
    </lineage>
</organism>
<evidence type="ECO:0000256" key="3">
    <source>
        <dbReference type="ARBA" id="ARBA00022485"/>
    </source>
</evidence>
<feature type="domain" description="4Fe-4S" evidence="13">
    <location>
        <begin position="26"/>
        <end position="85"/>
    </location>
</feature>
<dbReference type="Pfam" id="PF04060">
    <property type="entry name" value="FeS"/>
    <property type="match status" value="1"/>
</dbReference>
<dbReference type="InterPro" id="IPR050294">
    <property type="entry name" value="RnfB_subfamily"/>
</dbReference>
<keyword evidence="11" id="KW-0472">Membrane</keyword>
<keyword evidence="5" id="KW-0479">Metal-binding</keyword>
<dbReference type="InterPro" id="IPR007202">
    <property type="entry name" value="4Fe-4S_dom"/>
</dbReference>
<keyword evidence="6" id="KW-0677">Repeat</keyword>
<comment type="caution">
    <text evidence="14">The sequence shown here is derived from an EMBL/GenBank/DDBJ whole genome shotgun (WGS) entry which is preliminary data.</text>
</comment>
<evidence type="ECO:0000259" key="12">
    <source>
        <dbReference type="PROSITE" id="PS51379"/>
    </source>
</evidence>
<dbReference type="EMBL" id="JANQAO010000003">
    <property type="protein sequence ID" value="MDM5147713.1"/>
    <property type="molecule type" value="Genomic_DNA"/>
</dbReference>
<dbReference type="Pfam" id="PF14697">
    <property type="entry name" value="Fer4_21"/>
    <property type="match status" value="1"/>
</dbReference>
<keyword evidence="9" id="KW-0408">Iron</keyword>
<keyword evidence="15" id="KW-1185">Reference proteome</keyword>
<reference evidence="14" key="1">
    <citation type="submission" date="2022-08" db="EMBL/GenBank/DDBJ databases">
        <authorList>
            <person name="Dzunkova M."/>
            <person name="La Clair J."/>
            <person name="Tyml T."/>
            <person name="Doud D."/>
            <person name="Schulz F."/>
            <person name="Piquer S."/>
            <person name="Porcel Sanchis D."/>
            <person name="Osborn A."/>
            <person name="Robinson D."/>
            <person name="Louie K.B."/>
            <person name="Bowen B.P."/>
            <person name="Bowers R."/>
            <person name="Lee J."/>
            <person name="Arnau Llombart V."/>
            <person name="Diaz Villanueva W."/>
            <person name="Gosliner T."/>
            <person name="Northen T."/>
            <person name="Cheng J.-F."/>
            <person name="Burkart M.D."/>
            <person name="Woyke T."/>
        </authorList>
    </citation>
    <scope>NUCLEOTIDE SEQUENCE</scope>
    <source>
        <strain evidence="14">Df01</strain>
    </source>
</reference>
<dbReference type="NCBIfam" id="TIGR01944">
    <property type="entry name" value="rnfB"/>
    <property type="match status" value="1"/>
</dbReference>
<evidence type="ECO:0000256" key="2">
    <source>
        <dbReference type="ARBA" id="ARBA00022475"/>
    </source>
</evidence>
<dbReference type="PROSITE" id="PS51656">
    <property type="entry name" value="4FE4S"/>
    <property type="match status" value="1"/>
</dbReference>
<keyword evidence="3" id="KW-0004">4Fe-4S</keyword>
<evidence type="ECO:0000313" key="14">
    <source>
        <dbReference type="EMBL" id="MDM5147713.1"/>
    </source>
</evidence>
<feature type="domain" description="4Fe-4S ferredoxin-type" evidence="12">
    <location>
        <begin position="97"/>
        <end position="126"/>
    </location>
</feature>
<feature type="domain" description="4Fe-4S ferredoxin-type" evidence="12">
    <location>
        <begin position="127"/>
        <end position="156"/>
    </location>
</feature>
<dbReference type="PROSITE" id="PS51379">
    <property type="entry name" value="4FE4S_FER_2"/>
    <property type="match status" value="2"/>
</dbReference>
<keyword evidence="8" id="KW-0249">Electron transport</keyword>
<evidence type="ECO:0000256" key="6">
    <source>
        <dbReference type="ARBA" id="ARBA00022737"/>
    </source>
</evidence>
<accession>A0ABT7QLW7</accession>
<dbReference type="PANTHER" id="PTHR42859:SF3">
    <property type="entry name" value="ION-TRANSLOCATING OXIDOREDUCTASE COMPLEX SUBUNIT B"/>
    <property type="match status" value="1"/>
</dbReference>
<evidence type="ECO:0000256" key="5">
    <source>
        <dbReference type="ARBA" id="ARBA00022723"/>
    </source>
</evidence>
<evidence type="ECO:0000256" key="11">
    <source>
        <dbReference type="ARBA" id="ARBA00023136"/>
    </source>
</evidence>
<dbReference type="PROSITE" id="PS00198">
    <property type="entry name" value="4FE4S_FER_1"/>
    <property type="match status" value="1"/>
</dbReference>
<dbReference type="Gene3D" id="1.10.15.40">
    <property type="entry name" value="Electron transport complex subunit B, putative Fe-S cluster"/>
    <property type="match status" value="1"/>
</dbReference>
<evidence type="ECO:0000259" key="13">
    <source>
        <dbReference type="PROSITE" id="PS51656"/>
    </source>
</evidence>
<keyword evidence="1" id="KW-0813">Transport</keyword>
<dbReference type="InterPro" id="IPR016463">
    <property type="entry name" value="RnfB/RsxB_Proteobac"/>
</dbReference>
<evidence type="ECO:0000313" key="15">
    <source>
        <dbReference type="Proteomes" id="UP001168167"/>
    </source>
</evidence>
<keyword evidence="4" id="KW-0997">Cell inner membrane</keyword>
<evidence type="ECO:0000256" key="10">
    <source>
        <dbReference type="ARBA" id="ARBA00023014"/>
    </source>
</evidence>
<dbReference type="Proteomes" id="UP001168167">
    <property type="component" value="Unassembled WGS sequence"/>
</dbReference>
<evidence type="ECO:0000256" key="1">
    <source>
        <dbReference type="ARBA" id="ARBA00022448"/>
    </source>
</evidence>
<dbReference type="InterPro" id="IPR010207">
    <property type="entry name" value="Elect_transpt_cplx_RnfB/RsxB"/>
</dbReference>